<organism evidence="1 2">
    <name type="scientific">Nocardioides marmotae</name>
    <dbReference type="NCBI Taxonomy" id="2663857"/>
    <lineage>
        <taxon>Bacteria</taxon>
        <taxon>Bacillati</taxon>
        <taxon>Actinomycetota</taxon>
        <taxon>Actinomycetes</taxon>
        <taxon>Propionibacteriales</taxon>
        <taxon>Nocardioidaceae</taxon>
        <taxon>Nocardioides</taxon>
    </lineage>
</organism>
<reference evidence="1 2" key="1">
    <citation type="submission" date="2019-10" db="EMBL/GenBank/DDBJ databases">
        <title>Nocardioides novel species isolated from the excrement of Marmot.</title>
        <authorList>
            <person name="Zhang G."/>
        </authorList>
    </citation>
    <scope>NUCLEOTIDE SEQUENCE [LARGE SCALE GENOMIC DNA]</scope>
    <source>
        <strain evidence="2">zg-579</strain>
    </source>
</reference>
<accession>A0A6I3JE65</accession>
<keyword evidence="2" id="KW-1185">Reference proteome</keyword>
<dbReference type="Proteomes" id="UP000433406">
    <property type="component" value="Unassembled WGS sequence"/>
</dbReference>
<proteinExistence type="predicted"/>
<evidence type="ECO:0000313" key="2">
    <source>
        <dbReference type="Proteomes" id="UP000433406"/>
    </source>
</evidence>
<name>A0A6I3JE65_9ACTN</name>
<dbReference type="EMBL" id="WLCI01000016">
    <property type="protein sequence ID" value="MTB96430.1"/>
    <property type="molecule type" value="Genomic_DNA"/>
</dbReference>
<dbReference type="AlphaFoldDB" id="A0A6I3JE65"/>
<protein>
    <submittedName>
        <fullName evidence="1">Uncharacterized protein</fullName>
    </submittedName>
</protein>
<sequence>MTTTGTVVYSQDRTRRLRLALYVALGVGAVVAAYAVWVLVGVVPDDADALTYGVSVAVVAAVVLASTGLALRLLPSRSAAAKRACVVAAVLLLPASVVVGQLGFVAIVVALSLLFLALIADDPSLDAGPGVPKGHRP</sequence>
<dbReference type="RefSeq" id="WP_154616310.1">
    <property type="nucleotide sequence ID" value="NZ_CP053660.1"/>
</dbReference>
<gene>
    <name evidence="1" type="ORF">GGQ22_15255</name>
</gene>
<evidence type="ECO:0000313" key="1">
    <source>
        <dbReference type="EMBL" id="MTB96430.1"/>
    </source>
</evidence>
<comment type="caution">
    <text evidence="1">The sequence shown here is derived from an EMBL/GenBank/DDBJ whole genome shotgun (WGS) entry which is preliminary data.</text>
</comment>